<reference evidence="9 10" key="1">
    <citation type="journal article" date="2019" name="Int. J. Syst. Evol. Microbiol.">
        <title>The Global Catalogue of Microorganisms (GCM) 10K type strain sequencing project: providing services to taxonomists for standard genome sequencing and annotation.</title>
        <authorList>
            <consortium name="The Broad Institute Genomics Platform"/>
            <consortium name="The Broad Institute Genome Sequencing Center for Infectious Disease"/>
            <person name="Wu L."/>
            <person name="Ma J."/>
        </authorList>
    </citation>
    <scope>NUCLEOTIDE SEQUENCE [LARGE SCALE GENOMIC DNA]</scope>
    <source>
        <strain evidence="9 10">XZGYJ-43</strain>
    </source>
</reference>
<dbReference type="EMBL" id="JBHTAR010000011">
    <property type="protein sequence ID" value="MFC7199033.1"/>
    <property type="molecule type" value="Genomic_DNA"/>
</dbReference>
<evidence type="ECO:0000256" key="4">
    <source>
        <dbReference type="ARBA" id="ARBA00022723"/>
    </source>
</evidence>
<organism evidence="9 10">
    <name type="scientific">Halospeciosus flavus</name>
    <dbReference type="NCBI Taxonomy" id="3032283"/>
    <lineage>
        <taxon>Archaea</taxon>
        <taxon>Methanobacteriati</taxon>
        <taxon>Methanobacteriota</taxon>
        <taxon>Stenosarchaea group</taxon>
        <taxon>Halobacteria</taxon>
        <taxon>Halobacteriales</taxon>
        <taxon>Halobacteriaceae</taxon>
        <taxon>Halospeciosus</taxon>
    </lineage>
</organism>
<dbReference type="InterPro" id="IPR023367">
    <property type="entry name" value="Peptidase_M42_dom2"/>
</dbReference>
<name>A0ABD5Z1F9_9EURY</name>
<feature type="binding site" evidence="8">
    <location>
        <position position="321"/>
    </location>
    <ligand>
        <name>Zn(2+)</name>
        <dbReference type="ChEBI" id="CHEBI:29105"/>
        <label>2</label>
    </ligand>
</feature>
<evidence type="ECO:0000256" key="2">
    <source>
        <dbReference type="ARBA" id="ARBA00022438"/>
    </source>
</evidence>
<dbReference type="RefSeq" id="WP_279528983.1">
    <property type="nucleotide sequence ID" value="NZ_CP122312.1"/>
</dbReference>
<feature type="binding site" evidence="8">
    <location>
        <position position="179"/>
    </location>
    <ligand>
        <name>Zn(2+)</name>
        <dbReference type="ChEBI" id="CHEBI:29105"/>
        <label>2</label>
    </ligand>
</feature>
<sequence>MDDSQRAFLDDLLATASPSGFETTAQRVWIDYVSEFADEVQTDEYGNAVAVYEGGEGEGPELLFGGHADEIGFMVASVDDDGFVRLTPIGGADRTVSKGQHVVVHTDDGPVNGVVGQTAIHLRGAKDEDEPENITEQHVDIGAADEEEAEELVEVGDPITVATDVHDLQGTRVAARGIDNRVGIWVAAEALRRAVERDAESTVYAVSTVQEEVGLKGARMVGYDVHPDAAVAVDVTHASDHPAYPSDLHAEIELGEGPVVARGSTNHPELVAATRDAADAEELDVQLQATGVYTGTDADAFYVQRDGIPSLNLALPNRYMHTPAEVVDTDDLDAAADLLAALAVREAGREGFAVDL</sequence>
<dbReference type="AlphaFoldDB" id="A0ABD5Z1F9"/>
<feature type="binding site" evidence="8">
    <location>
        <position position="212"/>
    </location>
    <ligand>
        <name>Zn(2+)</name>
        <dbReference type="ChEBI" id="CHEBI:29105"/>
        <label>2</label>
    </ligand>
</feature>
<evidence type="ECO:0000256" key="5">
    <source>
        <dbReference type="ARBA" id="ARBA00022801"/>
    </source>
</evidence>
<comment type="similarity">
    <text evidence="1 6">Belongs to the peptidase M42 family.</text>
</comment>
<keyword evidence="5" id="KW-0378">Hydrolase</keyword>
<keyword evidence="3" id="KW-0645">Protease</keyword>
<dbReference type="SUPFAM" id="SSF101821">
    <property type="entry name" value="Aminopeptidase/glucanase lid domain"/>
    <property type="match status" value="1"/>
</dbReference>
<evidence type="ECO:0000256" key="1">
    <source>
        <dbReference type="ARBA" id="ARBA00006272"/>
    </source>
</evidence>
<dbReference type="InterPro" id="IPR051464">
    <property type="entry name" value="Peptidase_M42_aminopept"/>
</dbReference>
<dbReference type="SUPFAM" id="SSF53187">
    <property type="entry name" value="Zn-dependent exopeptidases"/>
    <property type="match status" value="1"/>
</dbReference>
<evidence type="ECO:0000256" key="3">
    <source>
        <dbReference type="ARBA" id="ARBA00022670"/>
    </source>
</evidence>
<dbReference type="GO" id="GO:0046872">
    <property type="term" value="F:metal ion binding"/>
    <property type="evidence" value="ECO:0007669"/>
    <property type="project" value="UniProtKB-UniRule"/>
</dbReference>
<keyword evidence="10" id="KW-1185">Reference proteome</keyword>
<dbReference type="Pfam" id="PF05343">
    <property type="entry name" value="Peptidase_M42"/>
    <property type="match status" value="1"/>
</dbReference>
<dbReference type="Gene3D" id="2.40.30.40">
    <property type="entry name" value="Peptidase M42, domain 2"/>
    <property type="match status" value="1"/>
</dbReference>
<accession>A0ABD5Z1F9</accession>
<evidence type="ECO:0000313" key="9">
    <source>
        <dbReference type="EMBL" id="MFC7199033.1"/>
    </source>
</evidence>
<dbReference type="GO" id="GO:0004177">
    <property type="term" value="F:aminopeptidase activity"/>
    <property type="evidence" value="ECO:0007669"/>
    <property type="project" value="UniProtKB-UniRule"/>
</dbReference>
<feature type="binding site" evidence="8">
    <location>
        <position position="234"/>
    </location>
    <ligand>
        <name>Zn(2+)</name>
        <dbReference type="ChEBI" id="CHEBI:29105"/>
        <label>1</label>
    </ligand>
</feature>
<dbReference type="Gene3D" id="3.40.630.10">
    <property type="entry name" value="Zn peptidases"/>
    <property type="match status" value="1"/>
</dbReference>
<feature type="binding site" evidence="8">
    <location>
        <position position="67"/>
    </location>
    <ligand>
        <name>Zn(2+)</name>
        <dbReference type="ChEBI" id="CHEBI:29105"/>
        <label>1</label>
    </ligand>
</feature>
<proteinExistence type="inferred from homology"/>
<dbReference type="Proteomes" id="UP001596447">
    <property type="component" value="Unassembled WGS sequence"/>
</dbReference>
<evidence type="ECO:0000256" key="7">
    <source>
        <dbReference type="PIRSR" id="PIRSR001123-1"/>
    </source>
</evidence>
<dbReference type="PIRSF" id="PIRSF001123">
    <property type="entry name" value="PepA_GA"/>
    <property type="match status" value="1"/>
</dbReference>
<comment type="caution">
    <text evidence="9">The sequence shown here is derived from an EMBL/GenBank/DDBJ whole genome shotgun (WGS) entry which is preliminary data.</text>
</comment>
<evidence type="ECO:0000256" key="8">
    <source>
        <dbReference type="PIRSR" id="PIRSR001123-2"/>
    </source>
</evidence>
<evidence type="ECO:0000256" key="6">
    <source>
        <dbReference type="PIRNR" id="PIRNR001123"/>
    </source>
</evidence>
<keyword evidence="2" id="KW-0031">Aminopeptidase</keyword>
<evidence type="ECO:0000313" key="10">
    <source>
        <dbReference type="Proteomes" id="UP001596447"/>
    </source>
</evidence>
<feature type="binding site" evidence="8">
    <location>
        <position position="179"/>
    </location>
    <ligand>
        <name>Zn(2+)</name>
        <dbReference type="ChEBI" id="CHEBI:29105"/>
        <label>1</label>
    </ligand>
</feature>
<comment type="cofactor">
    <cofactor evidence="8">
        <name>a divalent metal cation</name>
        <dbReference type="ChEBI" id="CHEBI:60240"/>
    </cofactor>
    <text evidence="8">Binds 2 divalent metal cations per subunit.</text>
</comment>
<dbReference type="GO" id="GO:0006508">
    <property type="term" value="P:proteolysis"/>
    <property type="evidence" value="ECO:0007669"/>
    <property type="project" value="UniProtKB-KW"/>
</dbReference>
<dbReference type="PANTHER" id="PTHR32481">
    <property type="entry name" value="AMINOPEPTIDASE"/>
    <property type="match status" value="1"/>
</dbReference>
<dbReference type="PANTHER" id="PTHR32481:SF0">
    <property type="entry name" value="AMINOPEPTIDASE YPDE-RELATED"/>
    <property type="match status" value="1"/>
</dbReference>
<keyword evidence="4 8" id="KW-0479">Metal-binding</keyword>
<gene>
    <name evidence="9" type="ORF">ACFQJ9_06325</name>
</gene>
<feature type="active site" description="Proton acceptor" evidence="7">
    <location>
        <position position="211"/>
    </location>
</feature>
<protein>
    <submittedName>
        <fullName evidence="9">M20/M25/M40 family metallo-hydrolase</fullName>
    </submittedName>
</protein>
<dbReference type="InterPro" id="IPR008007">
    <property type="entry name" value="Peptidase_M42"/>
</dbReference>